<reference evidence="1 2" key="1">
    <citation type="journal article" date="2016" name="Nat. Commun.">
        <title>Thousands of microbial genomes shed light on interconnected biogeochemical processes in an aquifer system.</title>
        <authorList>
            <person name="Anantharaman K."/>
            <person name="Brown C.T."/>
            <person name="Hug L.A."/>
            <person name="Sharon I."/>
            <person name="Castelle C.J."/>
            <person name="Probst A.J."/>
            <person name="Thomas B.C."/>
            <person name="Singh A."/>
            <person name="Wilkins M.J."/>
            <person name="Karaoz U."/>
            <person name="Brodie E.L."/>
            <person name="Williams K.H."/>
            <person name="Hubbard S.S."/>
            <person name="Banfield J.F."/>
        </authorList>
    </citation>
    <scope>NUCLEOTIDE SEQUENCE [LARGE SCALE GENOMIC DNA]</scope>
</reference>
<gene>
    <name evidence="1" type="ORF">A2678_02350</name>
</gene>
<name>A0A1F6CIW0_9BACT</name>
<dbReference type="EMBL" id="MFKU01000006">
    <property type="protein sequence ID" value="OGG48891.1"/>
    <property type="molecule type" value="Genomic_DNA"/>
</dbReference>
<organism evidence="1 2">
    <name type="scientific">Candidatus Kaiserbacteria bacterium RIFCSPHIGHO2_01_FULL_53_31</name>
    <dbReference type="NCBI Taxonomy" id="1798481"/>
    <lineage>
        <taxon>Bacteria</taxon>
        <taxon>Candidatus Kaiseribacteriota</taxon>
    </lineage>
</organism>
<evidence type="ECO:0000313" key="2">
    <source>
        <dbReference type="Proteomes" id="UP000178815"/>
    </source>
</evidence>
<dbReference type="Proteomes" id="UP000178815">
    <property type="component" value="Unassembled WGS sequence"/>
</dbReference>
<proteinExistence type="predicted"/>
<evidence type="ECO:0000313" key="1">
    <source>
        <dbReference type="EMBL" id="OGG48891.1"/>
    </source>
</evidence>
<accession>A0A1F6CIW0</accession>
<sequence length="293" mass="33971">MSVPSIIVKQDIETDVQQFTNFLYRWSPEKQCLIIRAYPGLTDAVQQGEETGEKLIGNFVREQYRLHQAQIEILVADMTLQVRKDGARVLEVLGTIMEYSWPKNDSGYTVIPTLLPFSPFHQPVFFFSLERFLRTNASSVASNYGLTAVIAHEVSHFIFFDMLSQMSEEVRMKCDQTIKHFVKEILAPIIMNDSRINGIIHLTDYGGNPFLKHIMLRQGEREENIVVFFRAEYERQHANGISFKIFVSYLIETLFTVQQDLHKRLTLWDTHGSSLLKETGLKEKYCEPIEIKK</sequence>
<comment type="caution">
    <text evidence="1">The sequence shown here is derived from an EMBL/GenBank/DDBJ whole genome shotgun (WGS) entry which is preliminary data.</text>
</comment>
<dbReference type="AlphaFoldDB" id="A0A1F6CIW0"/>
<protein>
    <submittedName>
        <fullName evidence="1">Uncharacterized protein</fullName>
    </submittedName>
</protein>